<comment type="subcellular location">
    <subcellularLocation>
        <location evidence="1 7">Mitochondrion</location>
    </subcellularLocation>
</comment>
<dbReference type="GO" id="GO:0003735">
    <property type="term" value="F:structural constituent of ribosome"/>
    <property type="evidence" value="ECO:0007669"/>
    <property type="project" value="UniProtKB-UniRule"/>
</dbReference>
<evidence type="ECO:0000256" key="2">
    <source>
        <dbReference type="ARBA" id="ARBA00009864"/>
    </source>
</evidence>
<dbReference type="InterPro" id="IPR016939">
    <property type="entry name" value="Ribosomal_mS23_fun"/>
</dbReference>
<keyword evidence="9" id="KW-1185">Reference proteome</keyword>
<reference evidence="9" key="1">
    <citation type="journal article" date="2015" name="Genome Announc.">
        <title>Genome sequence of the AIDS-associated pathogen Penicillium marneffei (ATCC18224) and its near taxonomic relative Talaromyces stipitatus (ATCC10500).</title>
        <authorList>
            <person name="Nierman W.C."/>
            <person name="Fedorova-Abrams N.D."/>
            <person name="Andrianopoulos A."/>
        </authorList>
    </citation>
    <scope>NUCLEOTIDE SEQUENCE [LARGE SCALE GENOMIC DNA]</scope>
    <source>
        <strain evidence="9">ATCC 10500 / CBS 375.48 / QM 6759 / NRRL 1006</strain>
    </source>
</reference>
<comment type="subunit">
    <text evidence="3 7">Component of the mitochondrial small ribosomal subunit.</text>
</comment>
<evidence type="ECO:0000313" key="9">
    <source>
        <dbReference type="Proteomes" id="UP000001745"/>
    </source>
</evidence>
<dbReference type="HOGENOM" id="CLU_081350_0_0_1"/>
<dbReference type="EMBL" id="EQ962652">
    <property type="protein sequence ID" value="EED23791.1"/>
    <property type="molecule type" value="Genomic_DNA"/>
</dbReference>
<evidence type="ECO:0000256" key="1">
    <source>
        <dbReference type="ARBA" id="ARBA00004173"/>
    </source>
</evidence>
<dbReference type="PIRSF" id="PIRSF029764">
    <property type="entry name" value="RSM25"/>
    <property type="match status" value="1"/>
</dbReference>
<dbReference type="eggNOG" id="ENOG502RZQQ">
    <property type="taxonomic scope" value="Eukaryota"/>
</dbReference>
<proteinExistence type="inferred from homology"/>
<dbReference type="PANTHER" id="PTHR37799:SF1">
    <property type="entry name" value="SMALL RIBOSOMAL SUBUNIT PROTEIN MS23"/>
    <property type="match status" value="1"/>
</dbReference>
<dbReference type="Proteomes" id="UP000001745">
    <property type="component" value="Unassembled WGS sequence"/>
</dbReference>
<evidence type="ECO:0000256" key="3">
    <source>
        <dbReference type="ARBA" id="ARBA00011526"/>
    </source>
</evidence>
<dbReference type="OMA" id="ENWKIWA"/>
<dbReference type="STRING" id="441959.B8LTW1"/>
<dbReference type="AlphaFoldDB" id="B8LTW1"/>
<dbReference type="OrthoDB" id="5542239at2759"/>
<dbReference type="RefSeq" id="XP_002341178.1">
    <property type="nucleotide sequence ID" value="XM_002341137.1"/>
</dbReference>
<evidence type="ECO:0000256" key="5">
    <source>
        <dbReference type="ARBA" id="ARBA00023128"/>
    </source>
</evidence>
<dbReference type="PANTHER" id="PTHR37799">
    <property type="entry name" value="37S RIBOSOMAL PROTEIN S25, MITOCHONDRIAL"/>
    <property type="match status" value="1"/>
</dbReference>
<protein>
    <recommendedName>
        <fullName evidence="7">37S ribosomal protein S25, mitochondrial</fullName>
    </recommendedName>
</protein>
<comment type="similarity">
    <text evidence="2">Belongs to the mitochondrion-specific ribosomal protein mS23 family.</text>
</comment>
<sequence>MGKYNLTALRVRQTALRQRANGKIDKLPEWVDIVGDIPPAQVVVRHQPIQHEYLRQRVRTVPGTSKLEVYFESINQRRTNRNKKPSKLFQPLKIKYEEDQLRKEFFRDHPWELARPRIVLEKSGKDFENYDWSRIQQPGKRLDGESVVQRQLWLLNNVPDMTKTAAYDIARREFYRLRLRQEIEQRVAAEEAEATGAVFGPRMLDISMELEGKVYEDWKVWAKTQAQIMDQKTAAFVGAPEVAIPPDDSKVSVMEAEVEVEAVA</sequence>
<dbReference type="PhylomeDB" id="B8LTW1"/>
<accession>B8LTW1</accession>
<dbReference type="GeneID" id="8103895"/>
<evidence type="ECO:0000256" key="7">
    <source>
        <dbReference type="PIRNR" id="PIRNR029764"/>
    </source>
</evidence>
<keyword evidence="4 7" id="KW-0689">Ribosomal protein</keyword>
<dbReference type="FunCoup" id="B8LTW1">
    <property type="interactions" value="108"/>
</dbReference>
<organism evidence="8 9">
    <name type="scientific">Talaromyces stipitatus (strain ATCC 10500 / CBS 375.48 / QM 6759 / NRRL 1006)</name>
    <name type="common">Penicillium stipitatum</name>
    <dbReference type="NCBI Taxonomy" id="441959"/>
    <lineage>
        <taxon>Eukaryota</taxon>
        <taxon>Fungi</taxon>
        <taxon>Dikarya</taxon>
        <taxon>Ascomycota</taxon>
        <taxon>Pezizomycotina</taxon>
        <taxon>Eurotiomycetes</taxon>
        <taxon>Eurotiomycetidae</taxon>
        <taxon>Eurotiales</taxon>
        <taxon>Trichocomaceae</taxon>
        <taxon>Talaromyces</taxon>
        <taxon>Talaromyces sect. Talaromyces</taxon>
    </lineage>
</organism>
<evidence type="ECO:0000313" key="8">
    <source>
        <dbReference type="EMBL" id="EED23791.1"/>
    </source>
</evidence>
<dbReference type="VEuPathDB" id="FungiDB:TSTA_071870"/>
<name>B8LTW1_TALSN</name>
<dbReference type="InParanoid" id="B8LTW1"/>
<evidence type="ECO:0000256" key="6">
    <source>
        <dbReference type="ARBA" id="ARBA00023274"/>
    </source>
</evidence>
<keyword evidence="5 7" id="KW-0496">Mitochondrion</keyword>
<dbReference type="GO" id="GO:0005763">
    <property type="term" value="C:mitochondrial small ribosomal subunit"/>
    <property type="evidence" value="ECO:0007669"/>
    <property type="project" value="UniProtKB-UniRule"/>
</dbReference>
<keyword evidence="6 7" id="KW-0687">Ribonucleoprotein</keyword>
<gene>
    <name evidence="8" type="ORF">TSTA_071870</name>
</gene>
<evidence type="ECO:0000256" key="4">
    <source>
        <dbReference type="ARBA" id="ARBA00022980"/>
    </source>
</evidence>
<dbReference type="Pfam" id="PF13741">
    <property type="entry name" value="MRP-S25"/>
    <property type="match status" value="1"/>
</dbReference>